<dbReference type="Proteomes" id="UP000799092">
    <property type="component" value="Unassembled WGS sequence"/>
</dbReference>
<evidence type="ECO:0000256" key="1">
    <source>
        <dbReference type="SAM" id="Phobius"/>
    </source>
</evidence>
<dbReference type="RefSeq" id="WP_153735727.1">
    <property type="nucleotide sequence ID" value="NZ_WJNG01000003.1"/>
</dbReference>
<sequence>MRKIVYIFSAIIIFGVGLFIYWDWTERNSSFATPEEALGSVKNPSLEVVEIIDTKVLKGTNYAYVFFYSQIDEPKDYYAVSEFEKGKYGWKFVRMFGGGNIVEDNANGGLAVGDVESGEYYGLATSNVSTVNLVHLEAKLIPLDEKDMKIWIFFNPTSEDMKSKPDFLDKDGKLLN</sequence>
<reference evidence="2" key="1">
    <citation type="submission" date="2019-11" db="EMBL/GenBank/DDBJ databases">
        <authorList>
            <person name="Li J."/>
        </authorList>
    </citation>
    <scope>NUCLEOTIDE SEQUENCE</scope>
    <source>
        <strain evidence="2">B6B</strain>
    </source>
</reference>
<dbReference type="OrthoDB" id="2970724at2"/>
<keyword evidence="1" id="KW-0472">Membrane</keyword>
<gene>
    <name evidence="2" type="ORF">GH741_05230</name>
</gene>
<evidence type="ECO:0000313" key="2">
    <source>
        <dbReference type="EMBL" id="MRH42076.1"/>
    </source>
</evidence>
<comment type="caution">
    <text evidence="2">The sequence shown here is derived from an EMBL/GenBank/DDBJ whole genome shotgun (WGS) entry which is preliminary data.</text>
</comment>
<dbReference type="AlphaFoldDB" id="A0A6A8DC16"/>
<proteinExistence type="predicted"/>
<feature type="transmembrane region" description="Helical" evidence="1">
    <location>
        <begin position="5"/>
        <end position="24"/>
    </location>
</feature>
<keyword evidence="3" id="KW-1185">Reference proteome</keyword>
<name>A0A6A8DC16_9BACI</name>
<dbReference type="EMBL" id="WJNG01000003">
    <property type="protein sequence ID" value="MRH42076.1"/>
    <property type="molecule type" value="Genomic_DNA"/>
</dbReference>
<organism evidence="2 3">
    <name type="scientific">Aquibacillus halophilus</name>
    <dbReference type="NCBI Taxonomy" id="930132"/>
    <lineage>
        <taxon>Bacteria</taxon>
        <taxon>Bacillati</taxon>
        <taxon>Bacillota</taxon>
        <taxon>Bacilli</taxon>
        <taxon>Bacillales</taxon>
        <taxon>Bacillaceae</taxon>
        <taxon>Aquibacillus</taxon>
    </lineage>
</organism>
<evidence type="ECO:0000313" key="3">
    <source>
        <dbReference type="Proteomes" id="UP000799092"/>
    </source>
</evidence>
<keyword evidence="1" id="KW-1133">Transmembrane helix</keyword>
<protein>
    <submittedName>
        <fullName evidence="2">Uncharacterized protein</fullName>
    </submittedName>
</protein>
<accession>A0A6A8DC16</accession>
<keyword evidence="1" id="KW-0812">Transmembrane</keyword>